<dbReference type="EMBL" id="BBWV01000002">
    <property type="protein sequence ID" value="GAO43007.1"/>
    <property type="molecule type" value="Genomic_DNA"/>
</dbReference>
<reference evidence="1 2" key="1">
    <citation type="submission" date="2015-04" db="EMBL/GenBank/DDBJ databases">
        <title>Whole genome shotgun sequence of Flavihumibacter petaseus NBRC 106054.</title>
        <authorList>
            <person name="Miyazawa S."/>
            <person name="Hosoyama A."/>
            <person name="Hashimoto M."/>
            <person name="Noguchi M."/>
            <person name="Tsuchikane K."/>
            <person name="Ohji S."/>
            <person name="Yamazoe A."/>
            <person name="Ichikawa N."/>
            <person name="Kimura A."/>
            <person name="Fujita N."/>
        </authorList>
    </citation>
    <scope>NUCLEOTIDE SEQUENCE [LARGE SCALE GENOMIC DNA]</scope>
    <source>
        <strain evidence="1 2">NBRC 106054</strain>
    </source>
</reference>
<name>A0A0E9MZ44_9BACT</name>
<organism evidence="1 2">
    <name type="scientific">Flavihumibacter petaseus NBRC 106054</name>
    <dbReference type="NCBI Taxonomy" id="1220578"/>
    <lineage>
        <taxon>Bacteria</taxon>
        <taxon>Pseudomonadati</taxon>
        <taxon>Bacteroidota</taxon>
        <taxon>Chitinophagia</taxon>
        <taxon>Chitinophagales</taxon>
        <taxon>Chitinophagaceae</taxon>
        <taxon>Flavihumibacter</taxon>
    </lineage>
</organism>
<comment type="caution">
    <text evidence="1">The sequence shown here is derived from an EMBL/GenBank/DDBJ whole genome shotgun (WGS) entry which is preliminary data.</text>
</comment>
<accession>A0A0E9MZ44</accession>
<proteinExistence type="predicted"/>
<sequence>MKRSLVARFTEIYELPEFEKVDTFRPIEASNRSFRISTEPGVKRTFYYCSRIIKRFQYGQSFAVIEGPMFPHGVLLFEW</sequence>
<evidence type="ECO:0000313" key="1">
    <source>
        <dbReference type="EMBL" id="GAO43007.1"/>
    </source>
</evidence>
<dbReference type="AlphaFoldDB" id="A0A0E9MZ44"/>
<keyword evidence="2" id="KW-1185">Reference proteome</keyword>
<gene>
    <name evidence="1" type="ORF">FPE01S_02_01120</name>
</gene>
<dbReference type="Proteomes" id="UP000033121">
    <property type="component" value="Unassembled WGS sequence"/>
</dbReference>
<evidence type="ECO:0000313" key="2">
    <source>
        <dbReference type="Proteomes" id="UP000033121"/>
    </source>
</evidence>
<protein>
    <submittedName>
        <fullName evidence="1">Uncharacterized protein</fullName>
    </submittedName>
</protein>